<dbReference type="EMBL" id="JAHCLR010000061">
    <property type="protein sequence ID" value="MBS9535846.1"/>
    <property type="molecule type" value="Genomic_DNA"/>
</dbReference>
<protein>
    <submittedName>
        <fullName evidence="3">Uncharacterized protein</fullName>
    </submittedName>
</protein>
<proteinExistence type="predicted"/>
<keyword evidence="2" id="KW-0732">Signal</keyword>
<dbReference type="RefSeq" id="WP_214094707.1">
    <property type="nucleotide sequence ID" value="NZ_JAHCLR010000061.1"/>
</dbReference>
<comment type="caution">
    <text evidence="3">The sequence shown here is derived from an EMBL/GenBank/DDBJ whole genome shotgun (WGS) entry which is preliminary data.</text>
</comment>
<accession>A0ABS5RNF1</accession>
<name>A0ABS5RNF1_9MYCO</name>
<evidence type="ECO:0000313" key="4">
    <source>
        <dbReference type="Proteomes" id="UP001519535"/>
    </source>
</evidence>
<feature type="signal peptide" evidence="2">
    <location>
        <begin position="1"/>
        <end position="16"/>
    </location>
</feature>
<evidence type="ECO:0000256" key="1">
    <source>
        <dbReference type="SAM" id="MobiDB-lite"/>
    </source>
</evidence>
<organism evidence="3 4">
    <name type="scientific">Mycolicibacter acidiphilus</name>
    <dbReference type="NCBI Taxonomy" id="2835306"/>
    <lineage>
        <taxon>Bacteria</taxon>
        <taxon>Bacillati</taxon>
        <taxon>Actinomycetota</taxon>
        <taxon>Actinomycetes</taxon>
        <taxon>Mycobacteriales</taxon>
        <taxon>Mycobacteriaceae</taxon>
        <taxon>Mycolicibacter</taxon>
    </lineage>
</organism>
<feature type="chain" id="PRO_5046976789" evidence="2">
    <location>
        <begin position="17"/>
        <end position="50"/>
    </location>
</feature>
<dbReference type="Proteomes" id="UP001519535">
    <property type="component" value="Unassembled WGS sequence"/>
</dbReference>
<gene>
    <name evidence="3" type="ORF">KIH27_19870</name>
</gene>
<sequence>MSWLLMIATPPLLMLAASGLARIETHIETGAQRDSGANPQFRTPGGDNPV</sequence>
<feature type="region of interest" description="Disordered" evidence="1">
    <location>
        <begin position="27"/>
        <end position="50"/>
    </location>
</feature>
<reference evidence="3 4" key="1">
    <citation type="submission" date="2021-05" db="EMBL/GenBank/DDBJ databases">
        <title>Mycobacterium acidophilum sp. nov., an extremely acid-tolerant member of the genus Mycobacterium.</title>
        <authorList>
            <person name="Xia J."/>
        </authorList>
    </citation>
    <scope>NUCLEOTIDE SEQUENCE [LARGE SCALE GENOMIC DNA]</scope>
    <source>
        <strain evidence="3 4">M1</strain>
    </source>
</reference>
<evidence type="ECO:0000256" key="2">
    <source>
        <dbReference type="SAM" id="SignalP"/>
    </source>
</evidence>
<evidence type="ECO:0000313" key="3">
    <source>
        <dbReference type="EMBL" id="MBS9535846.1"/>
    </source>
</evidence>
<keyword evidence="4" id="KW-1185">Reference proteome</keyword>